<dbReference type="Proteomes" id="UP000236370">
    <property type="component" value="Unassembled WGS sequence"/>
</dbReference>
<gene>
    <name evidence="2" type="ORF">CK820_G0033331</name>
</gene>
<name>A0A2J8L2D4_PANTR</name>
<evidence type="ECO:0000256" key="1">
    <source>
        <dbReference type="SAM" id="SignalP"/>
    </source>
</evidence>
<dbReference type="InterPro" id="IPR039989">
    <property type="entry name" value="NUDT9"/>
</dbReference>
<accession>A0A2J8L2D4</accession>
<protein>
    <submittedName>
        <fullName evidence="2">NUDT9 isoform 5</fullName>
    </submittedName>
</protein>
<dbReference type="PANTHER" id="PTHR13030">
    <property type="entry name" value="NUDIX HYDROLASE"/>
    <property type="match status" value="1"/>
</dbReference>
<dbReference type="Pfam" id="PF25969">
    <property type="entry name" value="NUDT9_N"/>
    <property type="match status" value="1"/>
</dbReference>
<evidence type="ECO:0000313" key="3">
    <source>
        <dbReference type="Proteomes" id="UP000236370"/>
    </source>
</evidence>
<comment type="caution">
    <text evidence="2">The sequence shown here is derived from an EMBL/GenBank/DDBJ whole genome shotgun (WGS) entry which is preliminary data.</text>
</comment>
<dbReference type="EMBL" id="NBAG03000317">
    <property type="protein sequence ID" value="PNI41430.1"/>
    <property type="molecule type" value="Genomic_DNA"/>
</dbReference>
<proteinExistence type="predicted"/>
<dbReference type="GO" id="GO:0047631">
    <property type="term" value="F:ADP-ribose diphosphatase activity"/>
    <property type="evidence" value="ECO:0007669"/>
    <property type="project" value="InterPro"/>
</dbReference>
<organism evidence="2 3">
    <name type="scientific">Pan troglodytes</name>
    <name type="common">Chimpanzee</name>
    <dbReference type="NCBI Taxonomy" id="9598"/>
    <lineage>
        <taxon>Eukaryota</taxon>
        <taxon>Metazoa</taxon>
        <taxon>Chordata</taxon>
        <taxon>Craniata</taxon>
        <taxon>Vertebrata</taxon>
        <taxon>Euteleostomi</taxon>
        <taxon>Mammalia</taxon>
        <taxon>Eutheria</taxon>
        <taxon>Euarchontoglires</taxon>
        <taxon>Primates</taxon>
        <taxon>Haplorrhini</taxon>
        <taxon>Catarrhini</taxon>
        <taxon>Hominidae</taxon>
        <taxon>Pan</taxon>
    </lineage>
</organism>
<keyword evidence="1" id="KW-0732">Signal</keyword>
<reference evidence="2 3" key="1">
    <citation type="submission" date="2017-12" db="EMBL/GenBank/DDBJ databases">
        <title>High-resolution comparative analysis of great ape genomes.</title>
        <authorList>
            <person name="Pollen A."/>
            <person name="Hastie A."/>
            <person name="Hormozdiari F."/>
            <person name="Dougherty M."/>
            <person name="Liu R."/>
            <person name="Chaisson M."/>
            <person name="Hoppe E."/>
            <person name="Hill C."/>
            <person name="Pang A."/>
            <person name="Hillier L."/>
            <person name="Baker C."/>
            <person name="Armstrong J."/>
            <person name="Shendure J."/>
            <person name="Paten B."/>
            <person name="Wilson R."/>
            <person name="Chao H."/>
            <person name="Schneider V."/>
            <person name="Ventura M."/>
            <person name="Kronenberg Z."/>
            <person name="Murali S."/>
            <person name="Gordon D."/>
            <person name="Cantsilieris S."/>
            <person name="Munson K."/>
            <person name="Nelson B."/>
            <person name="Raja A."/>
            <person name="Underwood J."/>
            <person name="Diekhans M."/>
            <person name="Fiddes I."/>
            <person name="Haussler D."/>
            <person name="Eichler E."/>
        </authorList>
    </citation>
    <scope>NUCLEOTIDE SEQUENCE [LARGE SCALE GENOMIC DNA]</scope>
    <source>
        <strain evidence="2">Yerkes chimp pedigree #C0471</strain>
    </source>
</reference>
<dbReference type="AlphaFoldDB" id="A0A2J8L2D4"/>
<evidence type="ECO:0000313" key="2">
    <source>
        <dbReference type="EMBL" id="PNI41430.1"/>
    </source>
</evidence>
<dbReference type="PANTHER" id="PTHR13030:SF8">
    <property type="entry name" value="ADP-RIBOSE PYROPHOSPHATASE, MITOCHONDRIAL"/>
    <property type="match status" value="1"/>
</dbReference>
<feature type="chain" id="PRO_5014395453" evidence="1">
    <location>
        <begin position="21"/>
        <end position="77"/>
    </location>
</feature>
<sequence>MARRLLGKALAAVSLSLALASVTIRSSGCRGIPAFRNPAGRTGLVGRGLLGRWGPNHAADPIITRGWWIQERRLVPH</sequence>
<feature type="signal peptide" evidence="1">
    <location>
        <begin position="1"/>
        <end position="20"/>
    </location>
</feature>